<gene>
    <name evidence="4" type="ORF">SAMN05660742_11572</name>
</gene>
<dbReference type="GO" id="GO:0005886">
    <property type="term" value="C:plasma membrane"/>
    <property type="evidence" value="ECO:0007669"/>
    <property type="project" value="UniProtKB-SubCell"/>
</dbReference>
<reference evidence="4 5" key="1">
    <citation type="submission" date="2016-10" db="EMBL/GenBank/DDBJ databases">
        <authorList>
            <person name="de Groot N.N."/>
        </authorList>
    </citation>
    <scope>NUCLEOTIDE SEQUENCE [LARGE SCALE GENOMIC DNA]</scope>
    <source>
        <strain evidence="4 5">DSM 2179</strain>
    </source>
</reference>
<dbReference type="STRING" id="84035.SAMN05660742_11572"/>
<feature type="transmembrane region" description="Helical" evidence="3">
    <location>
        <begin position="145"/>
        <end position="172"/>
    </location>
</feature>
<dbReference type="RefSeq" id="WP_091833121.1">
    <property type="nucleotide sequence ID" value="NZ_FNZK01000015.1"/>
</dbReference>
<dbReference type="AlphaFoldDB" id="A0A1H7B754"/>
<evidence type="ECO:0000313" key="4">
    <source>
        <dbReference type="EMBL" id="SEJ73631.1"/>
    </source>
</evidence>
<dbReference type="EMBL" id="FNZK01000015">
    <property type="protein sequence ID" value="SEJ73631.1"/>
    <property type="molecule type" value="Genomic_DNA"/>
</dbReference>
<feature type="transmembrane region" description="Helical" evidence="3">
    <location>
        <begin position="57"/>
        <end position="78"/>
    </location>
</feature>
<dbReference type="GO" id="GO:0015225">
    <property type="term" value="F:biotin transmembrane transporter activity"/>
    <property type="evidence" value="ECO:0007669"/>
    <property type="project" value="UniProtKB-UniRule"/>
</dbReference>
<comment type="subcellular location">
    <subcellularLocation>
        <location evidence="2">Cell membrane</location>
        <topology evidence="2">Multi-pass membrane protein</topology>
    </subcellularLocation>
</comment>
<proteinExistence type="inferred from homology"/>
<dbReference type="Gene3D" id="1.10.1760.20">
    <property type="match status" value="1"/>
</dbReference>
<feature type="transmembrane region" description="Helical" evidence="3">
    <location>
        <begin position="84"/>
        <end position="100"/>
    </location>
</feature>
<evidence type="ECO:0000256" key="1">
    <source>
        <dbReference type="ARBA" id="ARBA00010692"/>
    </source>
</evidence>
<dbReference type="Proteomes" id="UP000199662">
    <property type="component" value="Unassembled WGS sequence"/>
</dbReference>
<dbReference type="Pfam" id="PF02632">
    <property type="entry name" value="BioY"/>
    <property type="match status" value="1"/>
</dbReference>
<organism evidence="4 5">
    <name type="scientific">Propionispira arboris</name>
    <dbReference type="NCBI Taxonomy" id="84035"/>
    <lineage>
        <taxon>Bacteria</taxon>
        <taxon>Bacillati</taxon>
        <taxon>Bacillota</taxon>
        <taxon>Negativicutes</taxon>
        <taxon>Selenomonadales</taxon>
        <taxon>Selenomonadaceae</taxon>
        <taxon>Propionispira</taxon>
    </lineage>
</organism>
<protein>
    <recommendedName>
        <fullName evidence="2">Biotin transporter</fullName>
    </recommendedName>
</protein>
<evidence type="ECO:0000256" key="2">
    <source>
        <dbReference type="PIRNR" id="PIRNR016661"/>
    </source>
</evidence>
<dbReference type="PANTHER" id="PTHR34295">
    <property type="entry name" value="BIOTIN TRANSPORTER BIOY"/>
    <property type="match status" value="1"/>
</dbReference>
<dbReference type="InterPro" id="IPR003784">
    <property type="entry name" value="BioY"/>
</dbReference>
<keyword evidence="3" id="KW-0812">Transmembrane</keyword>
<accession>A0A1H7B754</accession>
<sequence>MKIGTRDMILISLFAALTAIGAFIKIPTPMVPFTLQFLFCTFAGLLLGSRHALYSQLLYIFIGLIGIPIFANGGGLTYLLQPTFGYLIGFAACAYFVGFFSEHKGQIKFWPIFGIIVLGLIVDYVCGVGYLYLVVNFYLQKDMSIWSALMVGFIPYVTFDVLQSALIALIAVKIIPVIRRAGYGTNQESFRAEG</sequence>
<feature type="transmembrane region" description="Helical" evidence="3">
    <location>
        <begin position="112"/>
        <end position="133"/>
    </location>
</feature>
<keyword evidence="3" id="KW-1133">Transmembrane helix</keyword>
<comment type="similarity">
    <text evidence="1 2">Belongs to the BioY family.</text>
</comment>
<keyword evidence="2" id="KW-1003">Cell membrane</keyword>
<name>A0A1H7B754_9FIRM</name>
<feature type="transmembrane region" description="Helical" evidence="3">
    <location>
        <begin position="31"/>
        <end position="48"/>
    </location>
</feature>
<dbReference type="PIRSF" id="PIRSF016661">
    <property type="entry name" value="BioY"/>
    <property type="match status" value="1"/>
</dbReference>
<dbReference type="PANTHER" id="PTHR34295:SF1">
    <property type="entry name" value="BIOTIN TRANSPORTER BIOY"/>
    <property type="match status" value="1"/>
</dbReference>
<evidence type="ECO:0000313" key="5">
    <source>
        <dbReference type="Proteomes" id="UP000199662"/>
    </source>
</evidence>
<keyword evidence="5" id="KW-1185">Reference proteome</keyword>
<keyword evidence="2 3" id="KW-0472">Membrane</keyword>
<evidence type="ECO:0000256" key="3">
    <source>
        <dbReference type="SAM" id="Phobius"/>
    </source>
</evidence>
<keyword evidence="2" id="KW-0813">Transport</keyword>